<evidence type="ECO:0000256" key="1">
    <source>
        <dbReference type="ARBA" id="ARBA00018672"/>
    </source>
</evidence>
<dbReference type="InterPro" id="IPR001789">
    <property type="entry name" value="Sig_transdc_resp-reg_receiver"/>
</dbReference>
<protein>
    <recommendedName>
        <fullName evidence="1">Stage 0 sporulation protein A homolog</fullName>
    </recommendedName>
</protein>
<dbReference type="PROSITE" id="PS50110">
    <property type="entry name" value="RESPONSE_REGULATORY"/>
    <property type="match status" value="1"/>
</dbReference>
<dbReference type="GO" id="GO:0003677">
    <property type="term" value="F:DNA binding"/>
    <property type="evidence" value="ECO:0007669"/>
    <property type="project" value="InterPro"/>
</dbReference>
<name>A0A1I0F026_9FIRM</name>
<dbReference type="SUPFAM" id="SSF52172">
    <property type="entry name" value="CheY-like"/>
    <property type="match status" value="1"/>
</dbReference>
<dbReference type="PROSITE" id="PS50930">
    <property type="entry name" value="HTH_LYTTR"/>
    <property type="match status" value="1"/>
</dbReference>
<dbReference type="GO" id="GO:0000156">
    <property type="term" value="F:phosphorelay response regulator activity"/>
    <property type="evidence" value="ECO:0007669"/>
    <property type="project" value="InterPro"/>
</dbReference>
<evidence type="ECO:0000313" key="7">
    <source>
        <dbReference type="Proteomes" id="UP000199800"/>
    </source>
</evidence>
<dbReference type="Gene3D" id="2.40.50.1020">
    <property type="entry name" value="LytTr DNA-binding domain"/>
    <property type="match status" value="1"/>
</dbReference>
<feature type="domain" description="HTH LytTR-type" evidence="5">
    <location>
        <begin position="139"/>
        <end position="237"/>
    </location>
</feature>
<comment type="function">
    <text evidence="2">May play the central regulatory role in sporulation. It may be an element of the effector pathway responsible for the activation of sporulation genes in response to nutritional stress. Spo0A may act in concert with spo0H (a sigma factor) to control the expression of some genes that are critical to the sporulation process.</text>
</comment>
<dbReference type="EMBL" id="FOHN01000026">
    <property type="protein sequence ID" value="SET50730.1"/>
    <property type="molecule type" value="Genomic_DNA"/>
</dbReference>
<reference evidence="6 7" key="1">
    <citation type="submission" date="2016-10" db="EMBL/GenBank/DDBJ databases">
        <authorList>
            <person name="de Groot N.N."/>
        </authorList>
    </citation>
    <scope>NUCLEOTIDE SEQUENCE [LARGE SCALE GENOMIC DNA]</scope>
    <source>
        <strain evidence="6 7">DSM 1801</strain>
    </source>
</reference>
<dbReference type="InterPro" id="IPR011006">
    <property type="entry name" value="CheY-like_superfamily"/>
</dbReference>
<evidence type="ECO:0000259" key="4">
    <source>
        <dbReference type="PROSITE" id="PS50110"/>
    </source>
</evidence>
<dbReference type="Proteomes" id="UP000199800">
    <property type="component" value="Unassembled WGS sequence"/>
</dbReference>
<dbReference type="InterPro" id="IPR046947">
    <property type="entry name" value="LytR-like"/>
</dbReference>
<keyword evidence="7" id="KW-1185">Reference proteome</keyword>
<dbReference type="PANTHER" id="PTHR37299">
    <property type="entry name" value="TRANSCRIPTIONAL REGULATOR-RELATED"/>
    <property type="match status" value="1"/>
</dbReference>
<gene>
    <name evidence="6" type="ORF">SAMN04487772_12636</name>
</gene>
<feature type="domain" description="Response regulatory" evidence="4">
    <location>
        <begin position="7"/>
        <end position="126"/>
    </location>
</feature>
<dbReference type="RefSeq" id="WP_177180791.1">
    <property type="nucleotide sequence ID" value="NZ_FOHN01000026.1"/>
</dbReference>
<dbReference type="AlphaFoldDB" id="A0A1I0F026"/>
<organism evidence="6 7">
    <name type="scientific">[Clostridium] polysaccharolyticum</name>
    <dbReference type="NCBI Taxonomy" id="29364"/>
    <lineage>
        <taxon>Bacteria</taxon>
        <taxon>Bacillati</taxon>
        <taxon>Bacillota</taxon>
        <taxon>Clostridia</taxon>
        <taxon>Lachnospirales</taxon>
        <taxon>Lachnospiraceae</taxon>
    </lineage>
</organism>
<dbReference type="SMART" id="SM00850">
    <property type="entry name" value="LytTR"/>
    <property type="match status" value="1"/>
</dbReference>
<dbReference type="Gene3D" id="3.40.50.2300">
    <property type="match status" value="1"/>
</dbReference>
<dbReference type="SMART" id="SM00448">
    <property type="entry name" value="REC"/>
    <property type="match status" value="1"/>
</dbReference>
<dbReference type="Pfam" id="PF04397">
    <property type="entry name" value="LytTR"/>
    <property type="match status" value="1"/>
</dbReference>
<sequence>MSRRMYTVLVCDDDEISLEVNQKYIELFGKRLKKQLRCVPFKEYTEELEQLITQKKIDIAMLDIQFPNRNGIEIARQLQTVNSSIPIMFVTNFTEYKSVASDMIAVGYLEKPVVPQKMEIILKRAIGQIDQEEEQTEFLEICVNRKDTIVRFYDIIDIEIIQKKLIINTKKGKLTCRETMQSIEKKLPTNFMRISQSVIVNIHCVLQMDMESVLMTSGDTFTIGRTFLKSVREKYKQYV</sequence>
<dbReference type="InterPro" id="IPR007492">
    <property type="entry name" value="LytTR_DNA-bd_dom"/>
</dbReference>
<evidence type="ECO:0000313" key="6">
    <source>
        <dbReference type="EMBL" id="SET50730.1"/>
    </source>
</evidence>
<evidence type="ECO:0000259" key="5">
    <source>
        <dbReference type="PROSITE" id="PS50930"/>
    </source>
</evidence>
<dbReference type="PANTHER" id="PTHR37299:SF1">
    <property type="entry name" value="STAGE 0 SPORULATION PROTEIN A HOMOLOG"/>
    <property type="match status" value="1"/>
</dbReference>
<dbReference type="STRING" id="29364.SAMN04487772_12636"/>
<keyword evidence="3" id="KW-0597">Phosphoprotein</keyword>
<evidence type="ECO:0000256" key="2">
    <source>
        <dbReference type="ARBA" id="ARBA00024867"/>
    </source>
</evidence>
<evidence type="ECO:0000256" key="3">
    <source>
        <dbReference type="PROSITE-ProRule" id="PRU00169"/>
    </source>
</evidence>
<accession>A0A1I0F026</accession>
<proteinExistence type="predicted"/>
<dbReference type="Pfam" id="PF00072">
    <property type="entry name" value="Response_reg"/>
    <property type="match status" value="1"/>
</dbReference>
<feature type="modified residue" description="4-aspartylphosphate" evidence="3">
    <location>
        <position position="63"/>
    </location>
</feature>